<organism evidence="4 5">
    <name type="scientific">Enterococcus dongliensis</name>
    <dbReference type="NCBI Taxonomy" id="2559925"/>
    <lineage>
        <taxon>Bacteria</taxon>
        <taxon>Bacillati</taxon>
        <taxon>Bacillota</taxon>
        <taxon>Bacilli</taxon>
        <taxon>Lactobacillales</taxon>
        <taxon>Enterococcaceae</taxon>
        <taxon>Enterococcus</taxon>
    </lineage>
</organism>
<feature type="transmembrane region" description="Helical" evidence="1">
    <location>
        <begin position="118"/>
        <end position="135"/>
    </location>
</feature>
<dbReference type="PANTHER" id="PTHR36834">
    <property type="entry name" value="MEMBRANE PROTEIN-RELATED"/>
    <property type="match status" value="1"/>
</dbReference>
<sequence length="171" mass="19034">MVSKKLSKILLVIYLLLLIWILLFKFSLSFSDIAARIAHPIRSVNLIPFQGSAVVDGKIVLNEIILNGIIFIPLGVLLGISAKNLPFIKKSMFIFTFSLTIEVLQFLLGIGVTDVTDLLMNFSGGFLGLCVYHGLTRVIPETKVDKGLIIIGMVMGIFYLGMILRMFFFPH</sequence>
<keyword evidence="1" id="KW-0472">Membrane</keyword>
<proteinExistence type="predicted"/>
<evidence type="ECO:0000313" key="5">
    <source>
        <dbReference type="Proteomes" id="UP001245561"/>
    </source>
</evidence>
<evidence type="ECO:0000313" key="6">
    <source>
        <dbReference type="Proteomes" id="UP001256547"/>
    </source>
</evidence>
<dbReference type="Proteomes" id="UP001245561">
    <property type="component" value="Unassembled WGS sequence"/>
</dbReference>
<dbReference type="EMBL" id="JARPYR010000001">
    <property type="protein sequence ID" value="MDT2595462.1"/>
    <property type="molecule type" value="Genomic_DNA"/>
</dbReference>
<keyword evidence="6" id="KW-1185">Reference proteome</keyword>
<protein>
    <submittedName>
        <fullName evidence="4">VanZ family protein</fullName>
    </submittedName>
</protein>
<keyword evidence="1" id="KW-1133">Transmembrane helix</keyword>
<dbReference type="InterPro" id="IPR006976">
    <property type="entry name" value="VanZ-like"/>
</dbReference>
<evidence type="ECO:0000313" key="4">
    <source>
        <dbReference type="EMBL" id="MDT2635941.1"/>
    </source>
</evidence>
<keyword evidence="1" id="KW-0812">Transmembrane</keyword>
<dbReference type="AlphaFoldDB" id="A0AAP5NK38"/>
<reference evidence="4 6" key="1">
    <citation type="submission" date="2023-03" db="EMBL/GenBank/DDBJ databases">
        <authorList>
            <person name="Shen W."/>
            <person name="Cai J."/>
        </authorList>
    </citation>
    <scope>NUCLEOTIDE SEQUENCE</scope>
    <source>
        <strain evidence="4">P55-2</strain>
        <strain evidence="3 6">P72-2</strain>
    </source>
</reference>
<feature type="transmembrane region" description="Helical" evidence="1">
    <location>
        <begin position="60"/>
        <end position="80"/>
    </location>
</feature>
<evidence type="ECO:0000256" key="1">
    <source>
        <dbReference type="SAM" id="Phobius"/>
    </source>
</evidence>
<dbReference type="EMBL" id="JARPYT010000001">
    <property type="protein sequence ID" value="MDT2635941.1"/>
    <property type="molecule type" value="Genomic_DNA"/>
</dbReference>
<name>A0AAP5NK38_9ENTE</name>
<accession>A0AAP5NK38</accession>
<dbReference type="PANTHER" id="PTHR36834:SF2">
    <property type="entry name" value="MEMBRANE PROTEIN"/>
    <property type="match status" value="1"/>
</dbReference>
<feature type="transmembrane region" description="Helical" evidence="1">
    <location>
        <begin position="147"/>
        <end position="168"/>
    </location>
</feature>
<dbReference type="RefSeq" id="WP_137602910.1">
    <property type="nucleotide sequence ID" value="NZ_JARPYR010000001.1"/>
</dbReference>
<gene>
    <name evidence="4" type="ORF">P7D36_00240</name>
    <name evidence="3" type="ORF">P7D39_00240</name>
</gene>
<feature type="domain" description="VanZ-like" evidence="2">
    <location>
        <begin position="12"/>
        <end position="133"/>
    </location>
</feature>
<comment type="caution">
    <text evidence="4">The sequence shown here is derived from an EMBL/GenBank/DDBJ whole genome shotgun (WGS) entry which is preliminary data.</text>
</comment>
<dbReference type="Pfam" id="PF04892">
    <property type="entry name" value="VanZ"/>
    <property type="match status" value="1"/>
</dbReference>
<evidence type="ECO:0000313" key="3">
    <source>
        <dbReference type="EMBL" id="MDT2595462.1"/>
    </source>
</evidence>
<dbReference type="Proteomes" id="UP001256547">
    <property type="component" value="Unassembled WGS sequence"/>
</dbReference>
<evidence type="ECO:0000259" key="2">
    <source>
        <dbReference type="Pfam" id="PF04892"/>
    </source>
</evidence>
<dbReference type="InterPro" id="IPR053150">
    <property type="entry name" value="Teicoplanin_resist-assoc"/>
</dbReference>
<feature type="transmembrane region" description="Helical" evidence="1">
    <location>
        <begin position="92"/>
        <end position="112"/>
    </location>
</feature>